<accession>A0ACB8APH0</accession>
<sequence>MVPVPVEEVLLLMHRLRSWPHQSLQRLQISYQTSLWTSRQEWRWCCHCKSYAGKCEREESCVGLEIAGAGRLTLYLLSSSRPLSLHAHCAIILEPTSYCCSGPLPIGKLNPCSDLRPIMSWLRSVSLGDLPRFLAIISLKKVRCQHLRPTRYCAESRYERAALSLALVAILASPPEGSWIVFLLIKQFKASGMILLDPSVQTKPCHPTLFRLSPMQTAQFYSNSHHLDVGTTCDDNVPQRARPSSFMSILQYPTNQNFAQVLVCTSTALNTHFGRTA</sequence>
<dbReference type="EMBL" id="MU267607">
    <property type="protein sequence ID" value="KAH7914888.1"/>
    <property type="molecule type" value="Genomic_DNA"/>
</dbReference>
<protein>
    <submittedName>
        <fullName evidence="1">Uncharacterized protein</fullName>
    </submittedName>
</protein>
<dbReference type="Proteomes" id="UP000790377">
    <property type="component" value="Unassembled WGS sequence"/>
</dbReference>
<organism evidence="1 2">
    <name type="scientific">Hygrophoropsis aurantiaca</name>
    <dbReference type="NCBI Taxonomy" id="72124"/>
    <lineage>
        <taxon>Eukaryota</taxon>
        <taxon>Fungi</taxon>
        <taxon>Dikarya</taxon>
        <taxon>Basidiomycota</taxon>
        <taxon>Agaricomycotina</taxon>
        <taxon>Agaricomycetes</taxon>
        <taxon>Agaricomycetidae</taxon>
        <taxon>Boletales</taxon>
        <taxon>Coniophorineae</taxon>
        <taxon>Hygrophoropsidaceae</taxon>
        <taxon>Hygrophoropsis</taxon>
    </lineage>
</organism>
<evidence type="ECO:0000313" key="1">
    <source>
        <dbReference type="EMBL" id="KAH7914888.1"/>
    </source>
</evidence>
<evidence type="ECO:0000313" key="2">
    <source>
        <dbReference type="Proteomes" id="UP000790377"/>
    </source>
</evidence>
<comment type="caution">
    <text evidence="1">The sequence shown here is derived from an EMBL/GenBank/DDBJ whole genome shotgun (WGS) entry which is preliminary data.</text>
</comment>
<reference evidence="1" key="1">
    <citation type="journal article" date="2021" name="New Phytol.">
        <title>Evolutionary innovations through gain and loss of genes in the ectomycorrhizal Boletales.</title>
        <authorList>
            <person name="Wu G."/>
            <person name="Miyauchi S."/>
            <person name="Morin E."/>
            <person name="Kuo A."/>
            <person name="Drula E."/>
            <person name="Varga T."/>
            <person name="Kohler A."/>
            <person name="Feng B."/>
            <person name="Cao Y."/>
            <person name="Lipzen A."/>
            <person name="Daum C."/>
            <person name="Hundley H."/>
            <person name="Pangilinan J."/>
            <person name="Johnson J."/>
            <person name="Barry K."/>
            <person name="LaButti K."/>
            <person name="Ng V."/>
            <person name="Ahrendt S."/>
            <person name="Min B."/>
            <person name="Choi I.G."/>
            <person name="Park H."/>
            <person name="Plett J.M."/>
            <person name="Magnuson J."/>
            <person name="Spatafora J.W."/>
            <person name="Nagy L.G."/>
            <person name="Henrissat B."/>
            <person name="Grigoriev I.V."/>
            <person name="Yang Z.L."/>
            <person name="Xu J."/>
            <person name="Martin F.M."/>
        </authorList>
    </citation>
    <scope>NUCLEOTIDE SEQUENCE</scope>
    <source>
        <strain evidence="1">ATCC 28755</strain>
    </source>
</reference>
<name>A0ACB8APH0_9AGAM</name>
<keyword evidence="2" id="KW-1185">Reference proteome</keyword>
<proteinExistence type="predicted"/>
<gene>
    <name evidence="1" type="ORF">BJ138DRAFT_266041</name>
</gene>